<dbReference type="AlphaFoldDB" id="A0A0E9TXP9"/>
<reference evidence="1" key="1">
    <citation type="submission" date="2014-11" db="EMBL/GenBank/DDBJ databases">
        <authorList>
            <person name="Amaro Gonzalez C."/>
        </authorList>
    </citation>
    <scope>NUCLEOTIDE SEQUENCE</scope>
</reference>
<dbReference type="EMBL" id="GBXM01050281">
    <property type="protein sequence ID" value="JAH58296.1"/>
    <property type="molecule type" value="Transcribed_RNA"/>
</dbReference>
<reference evidence="1" key="2">
    <citation type="journal article" date="2015" name="Fish Shellfish Immunol.">
        <title>Early steps in the European eel (Anguilla anguilla)-Vibrio vulnificus interaction in the gills: Role of the RtxA13 toxin.</title>
        <authorList>
            <person name="Callol A."/>
            <person name="Pajuelo D."/>
            <person name="Ebbesson L."/>
            <person name="Teles M."/>
            <person name="MacKenzie S."/>
            <person name="Amaro C."/>
        </authorList>
    </citation>
    <scope>NUCLEOTIDE SEQUENCE</scope>
</reference>
<sequence>MRFKIGPNTLPLLIPTRRG</sequence>
<organism evidence="1">
    <name type="scientific">Anguilla anguilla</name>
    <name type="common">European freshwater eel</name>
    <name type="synonym">Muraena anguilla</name>
    <dbReference type="NCBI Taxonomy" id="7936"/>
    <lineage>
        <taxon>Eukaryota</taxon>
        <taxon>Metazoa</taxon>
        <taxon>Chordata</taxon>
        <taxon>Craniata</taxon>
        <taxon>Vertebrata</taxon>
        <taxon>Euteleostomi</taxon>
        <taxon>Actinopterygii</taxon>
        <taxon>Neopterygii</taxon>
        <taxon>Teleostei</taxon>
        <taxon>Anguilliformes</taxon>
        <taxon>Anguillidae</taxon>
        <taxon>Anguilla</taxon>
    </lineage>
</organism>
<protein>
    <submittedName>
        <fullName evidence="1">Uncharacterized protein</fullName>
    </submittedName>
</protein>
<name>A0A0E9TXP9_ANGAN</name>
<accession>A0A0E9TXP9</accession>
<proteinExistence type="predicted"/>
<evidence type="ECO:0000313" key="1">
    <source>
        <dbReference type="EMBL" id="JAH58296.1"/>
    </source>
</evidence>